<sequence>MVTSLTSAPSTYIPHGLDADTNKELSAAWSQVQARVVALAGGDPKRIKPLGIDGVLGQLDRAQKSEKESPAKETVRKTFHRTLALVQTVGGIAAGAASSVFGPSELCFNALSFVIDAWKGYRGVFDELAGLLEKCTDYLSRLQYHVQGGMDANLSKVACQHLLLFVEICDRTVKLRSKRMKLLAVSKMFFFREDSVTDLLDKMANLVDKEGRLVAAQTFSLASDAAASSKANLALTQGLVDSMAEDKAEQRREKDKVYRTQTILRSLAFDESKLNADRTEPEPFWQTIYRNYLGQRVLGTGEWVFDHAAYTAWEYGRSESPVLAIEGGEGSGKSFLASTIINRLRQQKVKEGADTRIATAFYFLEGDSREELKNATNLENVAKSLVWQFSQVERLYLKSAASICETLGEIDPADISRYLLFGNEDLAKMDITLFIVIDGLGDAVGEGMIRFLQRACSAPPGQDIRVLLTGDSRCFEQLAKVDDVAFDTISISCNNQSDVENYIERQMDRMPVVADRSRFGIPELRSRIRSRLSEQTKGDFFKIDTTLTHIGKLEYITDIEDALENASKERSQQIIEEIESLNENRSEKEIAEINEIILWIVYCRGLLSPKEMAAALYVKSGERSLLPLEQKFKMKYPLFEINNNGRIDFRSSEIEDFIPVKSHSHASDDQYDAKTTHPAEVAMVKHFLVTVCPPDVYAKFNFDDYLAQKSSRKSTSVFKDDPHTGETKMALACLHVLTQELDKKRMRLLPYARKYLLKHLAAVDLALADITCKSRVGSRLVQLFTEDSSIDRLLDGDESTSSPAVHRKVRDAWIYDDDSVDIVVRWLGDSAVVSGISDEQRQWVDALLQNKSFERDLLVAAARQMAVHFVQEPHFKPFTKDSFLFLLGYVNKIESEKDSRETPVEPFTPTVEQVDQAERWCELALQVQAKNSLWHVQIGILLDQFGYTNEAASRAREALALDSLDWRASNLLADVVSPDEGIAILNPVAERLQQDTPWLASLTHKMDLAKLLFSLGSAYWSTGQHDLAIPVFTTAMHTDYTDYGRIYQVVGLYAAEHRWSDITTSLQTIQSSPPQSDTNPLADVLIHLAPYVRFHQSILSAALHTQSFPLLESAYELAISHLHSQDLHRPLSFLRYHYGTAMYSLRDRESKALAQWELAFQENIPHCGTSSSLPLLISKLGPVYLHHARSAGPDRTAAETYLDKLSSLIPDSSSPSSSSTMESLFPPHLYLARYHHTLGNHAQARDLVRPIISQALEILSDEDENNDIPAYITLLCVFIPLEDDANARAAFTLLARMQGPAGRVSCDGDCGMSWAWEEKKELFWCRDCVALTLEKGCLGKVRGEGLLLSVCEGGHEFWGVGDGDGDGDGDGVALGEWVEGVRKAYLG</sequence>
<dbReference type="OrthoDB" id="2913095at2759"/>
<dbReference type="PANTHER" id="PTHR10039:SF17">
    <property type="entry name" value="FUNGAL STAND N-TERMINAL GOODBYE DOMAIN-CONTAINING PROTEIN-RELATED"/>
    <property type="match status" value="1"/>
</dbReference>
<dbReference type="Pfam" id="PF24883">
    <property type="entry name" value="NPHP3_N"/>
    <property type="match status" value="1"/>
</dbReference>
<dbReference type="SUPFAM" id="SSF52540">
    <property type="entry name" value="P-loop containing nucleoside triphosphate hydrolases"/>
    <property type="match status" value="1"/>
</dbReference>
<dbReference type="Gene3D" id="1.25.40.10">
    <property type="entry name" value="Tetratricopeptide repeat domain"/>
    <property type="match status" value="1"/>
</dbReference>
<gene>
    <name evidence="6" type="ORF">P170DRAFT_510250</name>
</gene>
<evidence type="ECO:0000256" key="1">
    <source>
        <dbReference type="ARBA" id="ARBA00022737"/>
    </source>
</evidence>
<dbReference type="PANTHER" id="PTHR10039">
    <property type="entry name" value="AMELOGENIN"/>
    <property type="match status" value="1"/>
</dbReference>
<keyword evidence="2" id="KW-0802">TPR repeat</keyword>
<dbReference type="Proteomes" id="UP000234275">
    <property type="component" value="Unassembled WGS sequence"/>
</dbReference>
<feature type="coiled-coil region" evidence="3">
    <location>
        <begin position="556"/>
        <end position="591"/>
    </location>
</feature>
<evidence type="ECO:0000256" key="3">
    <source>
        <dbReference type="SAM" id="Coils"/>
    </source>
</evidence>
<feature type="domain" description="Nephrocystin 3-like N-terminal" evidence="5">
    <location>
        <begin position="299"/>
        <end position="469"/>
    </location>
</feature>
<evidence type="ECO:0000313" key="7">
    <source>
        <dbReference type="Proteomes" id="UP000234275"/>
    </source>
</evidence>
<feature type="domain" description="Fungal STAND N-terminal Goodbye" evidence="4">
    <location>
        <begin position="45"/>
        <end position="144"/>
    </location>
</feature>
<dbReference type="InterPro" id="IPR019734">
    <property type="entry name" value="TPR_rpt"/>
</dbReference>
<dbReference type="VEuPathDB" id="FungiDB:P170DRAFT_510250"/>
<evidence type="ECO:0000259" key="5">
    <source>
        <dbReference type="Pfam" id="PF24883"/>
    </source>
</evidence>
<keyword evidence="7" id="KW-1185">Reference proteome</keyword>
<dbReference type="InterPro" id="IPR056884">
    <property type="entry name" value="NPHP3-like_N"/>
</dbReference>
<dbReference type="PROSITE" id="PS50005">
    <property type="entry name" value="TPR"/>
    <property type="match status" value="1"/>
</dbReference>
<dbReference type="Pfam" id="PF17109">
    <property type="entry name" value="Goodbye"/>
    <property type="match status" value="1"/>
</dbReference>
<feature type="repeat" description="TPR" evidence="2">
    <location>
        <begin position="1009"/>
        <end position="1042"/>
    </location>
</feature>
<organism evidence="6 7">
    <name type="scientific">Aspergillus steynii IBT 23096</name>
    <dbReference type="NCBI Taxonomy" id="1392250"/>
    <lineage>
        <taxon>Eukaryota</taxon>
        <taxon>Fungi</taxon>
        <taxon>Dikarya</taxon>
        <taxon>Ascomycota</taxon>
        <taxon>Pezizomycotina</taxon>
        <taxon>Eurotiomycetes</taxon>
        <taxon>Eurotiomycetidae</taxon>
        <taxon>Eurotiales</taxon>
        <taxon>Aspergillaceae</taxon>
        <taxon>Aspergillus</taxon>
        <taxon>Aspergillus subgen. Circumdati</taxon>
    </lineage>
</organism>
<dbReference type="GeneID" id="36562466"/>
<keyword evidence="1" id="KW-0677">Repeat</keyword>
<dbReference type="InterPro" id="IPR011990">
    <property type="entry name" value="TPR-like_helical_dom_sf"/>
</dbReference>
<dbReference type="RefSeq" id="XP_024705090.1">
    <property type="nucleotide sequence ID" value="XM_024854760.1"/>
</dbReference>
<evidence type="ECO:0000313" key="6">
    <source>
        <dbReference type="EMBL" id="PLB49788.1"/>
    </source>
</evidence>
<evidence type="ECO:0000256" key="2">
    <source>
        <dbReference type="PROSITE-ProRule" id="PRU00339"/>
    </source>
</evidence>
<dbReference type="EMBL" id="MSFO01000004">
    <property type="protein sequence ID" value="PLB49788.1"/>
    <property type="molecule type" value="Genomic_DNA"/>
</dbReference>
<accession>A0A2I2GA89</accession>
<comment type="caution">
    <text evidence="6">The sequence shown here is derived from an EMBL/GenBank/DDBJ whole genome shotgun (WGS) entry which is preliminary data.</text>
</comment>
<dbReference type="InterPro" id="IPR027417">
    <property type="entry name" value="P-loop_NTPase"/>
</dbReference>
<protein>
    <submittedName>
        <fullName evidence="6">Uncharacterized protein</fullName>
    </submittedName>
</protein>
<keyword evidence="3" id="KW-0175">Coiled coil</keyword>
<evidence type="ECO:0000259" key="4">
    <source>
        <dbReference type="Pfam" id="PF17109"/>
    </source>
</evidence>
<name>A0A2I2GA89_9EURO</name>
<proteinExistence type="predicted"/>
<reference evidence="6 7" key="1">
    <citation type="submission" date="2016-12" db="EMBL/GenBank/DDBJ databases">
        <title>The genomes of Aspergillus section Nigri reveals drivers in fungal speciation.</title>
        <authorList>
            <consortium name="DOE Joint Genome Institute"/>
            <person name="Vesth T.C."/>
            <person name="Nybo J."/>
            <person name="Theobald S."/>
            <person name="Brandl J."/>
            <person name="Frisvad J.C."/>
            <person name="Nielsen K.F."/>
            <person name="Lyhne E.K."/>
            <person name="Kogle M.E."/>
            <person name="Kuo A."/>
            <person name="Riley R."/>
            <person name="Clum A."/>
            <person name="Nolan M."/>
            <person name="Lipzen A."/>
            <person name="Salamov A."/>
            <person name="Henrissat B."/>
            <person name="Wiebenga A."/>
            <person name="De Vries R.P."/>
            <person name="Grigoriev I.V."/>
            <person name="Mortensen U.H."/>
            <person name="Andersen M.R."/>
            <person name="Baker S.E."/>
        </authorList>
    </citation>
    <scope>NUCLEOTIDE SEQUENCE [LARGE SCALE GENOMIC DNA]</scope>
    <source>
        <strain evidence="6 7">IBT 23096</strain>
    </source>
</reference>
<dbReference type="InterPro" id="IPR031350">
    <property type="entry name" value="Goodbye_dom"/>
</dbReference>
<dbReference type="SUPFAM" id="SSF48452">
    <property type="entry name" value="TPR-like"/>
    <property type="match status" value="1"/>
</dbReference>